<dbReference type="SUPFAM" id="SSF75712">
    <property type="entry name" value="Rad50 coiled-coil Zn hook"/>
    <property type="match status" value="1"/>
</dbReference>
<dbReference type="STRING" id="454.Lisr_1872"/>
<evidence type="ECO:0000313" key="3">
    <source>
        <dbReference type="Proteomes" id="UP000054761"/>
    </source>
</evidence>
<keyword evidence="3" id="KW-1185">Reference proteome</keyword>
<dbReference type="InterPro" id="IPR027417">
    <property type="entry name" value="P-loop_NTPase"/>
</dbReference>
<gene>
    <name evidence="2" type="ORF">Lisr_1872</name>
</gene>
<dbReference type="PANTHER" id="PTHR32114">
    <property type="entry name" value="ABC TRANSPORTER ABCH.3"/>
    <property type="match status" value="1"/>
</dbReference>
<dbReference type="PANTHER" id="PTHR32114:SF2">
    <property type="entry name" value="ABC TRANSPORTER ABCH.3"/>
    <property type="match status" value="1"/>
</dbReference>
<dbReference type="Gene3D" id="3.40.50.300">
    <property type="entry name" value="P-loop containing nucleotide triphosphate hydrolases"/>
    <property type="match status" value="2"/>
</dbReference>
<evidence type="ECO:0000313" key="2">
    <source>
        <dbReference type="EMBL" id="KTD20022.1"/>
    </source>
</evidence>
<dbReference type="PATRIC" id="fig|454.4.peg.2036"/>
<dbReference type="RefSeq" id="WP_058502198.1">
    <property type="nucleotide sequence ID" value="NZ_CAAAJA010000070.1"/>
</dbReference>
<dbReference type="EMBL" id="LNYH01000108">
    <property type="protein sequence ID" value="KTD20022.1"/>
    <property type="molecule type" value="Genomic_DNA"/>
</dbReference>
<comment type="caution">
    <text evidence="2">The sequence shown here is derived from an EMBL/GenBank/DDBJ whole genome shotgun (WGS) entry which is preliminary data.</text>
</comment>
<dbReference type="Proteomes" id="UP000054761">
    <property type="component" value="Unassembled WGS sequence"/>
</dbReference>
<proteinExistence type="predicted"/>
<keyword evidence="1" id="KW-0175">Coiled coil</keyword>
<dbReference type="AlphaFoldDB" id="A0A0W0VJJ0"/>
<name>A0A0W0VJJ0_9GAMM</name>
<reference evidence="2 3" key="1">
    <citation type="submission" date="2015-11" db="EMBL/GenBank/DDBJ databases">
        <title>Genomic analysis of 38 Legionella species identifies large and diverse effector repertoires.</title>
        <authorList>
            <person name="Burstein D."/>
            <person name="Amaro F."/>
            <person name="Zusman T."/>
            <person name="Lifshitz Z."/>
            <person name="Cohen O."/>
            <person name="Gilbert J.A."/>
            <person name="Pupko T."/>
            <person name="Shuman H.A."/>
            <person name="Segal G."/>
        </authorList>
    </citation>
    <scope>NUCLEOTIDE SEQUENCE [LARGE SCALE GENOMIC DNA]</scope>
    <source>
        <strain evidence="2 3">Bercovier 4</strain>
    </source>
</reference>
<protein>
    <submittedName>
        <fullName evidence="2">Uncharacterized protein</fullName>
    </submittedName>
</protein>
<dbReference type="SUPFAM" id="SSF52540">
    <property type="entry name" value="P-loop containing nucleoside triphosphate hydrolases"/>
    <property type="match status" value="1"/>
</dbReference>
<organism evidence="2 3">
    <name type="scientific">Legionella israelensis</name>
    <dbReference type="NCBI Taxonomy" id="454"/>
    <lineage>
        <taxon>Bacteria</taxon>
        <taxon>Pseudomonadati</taxon>
        <taxon>Pseudomonadota</taxon>
        <taxon>Gammaproteobacteria</taxon>
        <taxon>Legionellales</taxon>
        <taxon>Legionellaceae</taxon>
        <taxon>Legionella</taxon>
    </lineage>
</organism>
<dbReference type="OrthoDB" id="9789562at2"/>
<feature type="coiled-coil region" evidence="1">
    <location>
        <begin position="327"/>
        <end position="382"/>
    </location>
</feature>
<evidence type="ECO:0000256" key="1">
    <source>
        <dbReference type="SAM" id="Coils"/>
    </source>
</evidence>
<accession>A0A0W0VJJ0</accession>
<sequence length="800" mass="91144">MKLKKIILKNFRGARGEHLLTLNIEQGSSALIYGDNGTGKSSFTDALEWIVTGCVKHLGGREIEKHGGLKNTFASEEDESYAVIEFDKQHYLQKNLMEKKGKFSAQFGNPESDEEFVDFLKSEHLFIRNTELIQFILATGGERLADISDIIGFQDIKNLKDVLSKASNSLNGLIRAKNFETSISNNKNKILEKLKAIVNSKEQLYAAITSQLKELGLKKNVNDEDTLTNALEELKKGVNEEEIIKRNNINTSEKGLLDGLSKVKSTMKDLAAFAKELKKITSKKEMIESISIIKLLEEGEKILSAQNKDECPLCERNIDKETLLALIKDRLNTLQEAQKQINKLTEEKRTLQSIFVDINQTLENALNLLKELKLDNVDIEKLTADLSCLKKIQDVLGEDILAIDKKNLSLKKTDIKYIDNTVLSLKKIGKSGGQQEAEKRIELYSAITASCDAFDEVVKLEKEKKGIESQKETMNSILSLFNEVRRNEMDKFLNDISSNVNEYYLYMNHAEKVDEIKLVPTLSADGDLTGITIELKFHGQPVSSPKKFLSESYINCLGLCIFLASVKLFNKKAKFFILDDVISSFDKPHRIRFGQLLKEKFSDYQVITMTHEHEWFEFMRNAVKGKGWKVIRTQWSVEEGTYLELAPGESKEEIEKMLKKKQETGLGNLIRRYAEKCFKALCYNLEVPMSFHYNDTNENRMLGELFPAVVNRVNKKSGYLKDKPVVKRLEISSFITTKASHDSSIKENIDDLKVVYEDLNEFYNLFCCESCGRLVNYQFVSSPKKTISCKCGKKEFDWKG</sequence>